<evidence type="ECO:0000256" key="12">
    <source>
        <dbReference type="SAM" id="MobiDB-lite"/>
    </source>
</evidence>
<feature type="compositionally biased region" description="Polar residues" evidence="12">
    <location>
        <begin position="785"/>
        <end position="794"/>
    </location>
</feature>
<evidence type="ECO:0008006" key="16">
    <source>
        <dbReference type="Google" id="ProtNLM"/>
    </source>
</evidence>
<comment type="subcellular location">
    <subcellularLocation>
        <location evidence="1">Membrane</location>
        <topology evidence="1">Multi-pass membrane protein</topology>
    </subcellularLocation>
</comment>
<keyword evidence="6" id="KW-0915">Sodium</keyword>
<dbReference type="PANTHER" id="PTHR11690:SF248">
    <property type="entry name" value="PICKPOCKET 17, ISOFORM A"/>
    <property type="match status" value="1"/>
</dbReference>
<dbReference type="GO" id="GO:0005886">
    <property type="term" value="C:plasma membrane"/>
    <property type="evidence" value="ECO:0007669"/>
    <property type="project" value="TreeGrafter"/>
</dbReference>
<name>A0AA85KH66_TRIRE</name>
<keyword evidence="7 11" id="KW-0406">Ion transport</keyword>
<reference evidence="15" key="2">
    <citation type="submission" date="2023-11" db="UniProtKB">
        <authorList>
            <consortium name="WormBaseParasite"/>
        </authorList>
    </citation>
    <scope>IDENTIFICATION</scope>
</reference>
<dbReference type="WBParaSite" id="TREG1_93460.1">
    <property type="protein sequence ID" value="TREG1_93460.1"/>
    <property type="gene ID" value="TREG1_93460"/>
</dbReference>
<evidence type="ECO:0000256" key="7">
    <source>
        <dbReference type="ARBA" id="ARBA00023065"/>
    </source>
</evidence>
<feature type="compositionally biased region" description="Basic residues" evidence="12">
    <location>
        <begin position="764"/>
        <end position="780"/>
    </location>
</feature>
<keyword evidence="10 11" id="KW-0407">Ion channel</keyword>
<keyword evidence="8 13" id="KW-0472">Membrane</keyword>
<evidence type="ECO:0000256" key="10">
    <source>
        <dbReference type="ARBA" id="ARBA00023303"/>
    </source>
</evidence>
<protein>
    <recommendedName>
        <fullName evidence="16">FMRFamide-activated amiloride-sensitive sodium channel</fullName>
    </recommendedName>
</protein>
<evidence type="ECO:0000256" key="3">
    <source>
        <dbReference type="ARBA" id="ARBA00022461"/>
    </source>
</evidence>
<dbReference type="Pfam" id="PF00858">
    <property type="entry name" value="ASC"/>
    <property type="match status" value="1"/>
</dbReference>
<dbReference type="Gene3D" id="2.60.470.10">
    <property type="entry name" value="Acid-sensing ion channels like domains"/>
    <property type="match status" value="1"/>
</dbReference>
<feature type="transmembrane region" description="Helical" evidence="13">
    <location>
        <begin position="136"/>
        <end position="157"/>
    </location>
</feature>
<sequence>MSDNNNNDNSNNNSKENTNLEITERNTTDTLCPLCWIFIQEIKKCNELTDETSSLNNYLSHHQHHQHRLYLKHSTQGTPNKIHISTSKLKRKKRKPLPRNDHISVIILDELKRFCENTTIRGLPRIVRSHNRHLRLLWLSLVCILVLGCFACMFFLARQYLEYNVIHPPRVLRHASSPFPSVTVCNFRPISPEGLKYLQIKGWKTPREFLLDIAAYAEHLYYYKQKQAEYNAASAAFSLAGFLESLPNNEERRKLGYQHNKLIIKCQITYLNGSKPVAAPCERNGIWRKFIHAQYLNCATFEPYSYLRSTLTNIEMYIYLDEMLKRAHCIDCFHNEVKSQLSGALISIHGADTIPNINDKSINLKPGTLTELRLSIVENIQQMPPYGRCSMNHPMNLQLYDMSYNYSEYACRHLTIQNDINKHCGCYSMEYAYNEDEGYEPCTSLSKFISTSGCSRRQLKSSLSTSSLASSESNVNNNYNNINSTITNNSCIDEMHKFVERIMCKSSVTQNYVHGAIPSCTMPCSFYSYESEQSTSTWPTKSWQLTWLNSSHNKRLGIFNSTEFQPYHEARRQLEKGNETEAANILEHTNVLERKLLAVLINRPNFDVRKVEEKEVLSLTSLLSQTGGLFSIWIGLSMISLGEVFEMCIRCYIRAKNSRNSTTAAATSAISSCSSSSSMPSSLCQEEIMHTVQCSCGNTLSLDHNNHVSGVSHHMFCSTLSNYLTNDFTASENISQTTAEGNVQQTGLSPLSIEEKKHNGHEKYSHRHHKHHQHQRRRQHQPQQNVSTELSSNA</sequence>
<organism evidence="14 15">
    <name type="scientific">Trichobilharzia regenti</name>
    <name type="common">Nasal bird schistosome</name>
    <dbReference type="NCBI Taxonomy" id="157069"/>
    <lineage>
        <taxon>Eukaryota</taxon>
        <taxon>Metazoa</taxon>
        <taxon>Spiralia</taxon>
        <taxon>Lophotrochozoa</taxon>
        <taxon>Platyhelminthes</taxon>
        <taxon>Trematoda</taxon>
        <taxon>Digenea</taxon>
        <taxon>Strigeidida</taxon>
        <taxon>Schistosomatoidea</taxon>
        <taxon>Schistosomatidae</taxon>
        <taxon>Trichobilharzia</taxon>
    </lineage>
</organism>
<dbReference type="InterPro" id="IPR001873">
    <property type="entry name" value="ENaC"/>
</dbReference>
<keyword evidence="9 11" id="KW-0739">Sodium transport</keyword>
<evidence type="ECO:0000256" key="6">
    <source>
        <dbReference type="ARBA" id="ARBA00023053"/>
    </source>
</evidence>
<feature type="region of interest" description="Disordered" evidence="12">
    <location>
        <begin position="1"/>
        <end position="21"/>
    </location>
</feature>
<evidence type="ECO:0000313" key="14">
    <source>
        <dbReference type="Proteomes" id="UP000050795"/>
    </source>
</evidence>
<evidence type="ECO:0000256" key="2">
    <source>
        <dbReference type="ARBA" id="ARBA00022448"/>
    </source>
</evidence>
<evidence type="ECO:0000313" key="15">
    <source>
        <dbReference type="WBParaSite" id="TREG1_93460.1"/>
    </source>
</evidence>
<evidence type="ECO:0000256" key="4">
    <source>
        <dbReference type="ARBA" id="ARBA00022692"/>
    </source>
</evidence>
<dbReference type="Proteomes" id="UP000050795">
    <property type="component" value="Unassembled WGS sequence"/>
</dbReference>
<dbReference type="PRINTS" id="PR01078">
    <property type="entry name" value="AMINACHANNEL"/>
</dbReference>
<dbReference type="PANTHER" id="PTHR11690">
    <property type="entry name" value="AMILORIDE-SENSITIVE SODIUM CHANNEL-RELATED"/>
    <property type="match status" value="1"/>
</dbReference>
<dbReference type="GO" id="GO:0015280">
    <property type="term" value="F:ligand-gated sodium channel activity"/>
    <property type="evidence" value="ECO:0007669"/>
    <property type="project" value="TreeGrafter"/>
</dbReference>
<keyword evidence="14" id="KW-1185">Reference proteome</keyword>
<feature type="compositionally biased region" description="Low complexity" evidence="12">
    <location>
        <begin position="1"/>
        <end position="14"/>
    </location>
</feature>
<evidence type="ECO:0000256" key="11">
    <source>
        <dbReference type="RuleBase" id="RU000679"/>
    </source>
</evidence>
<proteinExistence type="inferred from homology"/>
<comment type="similarity">
    <text evidence="11">Belongs to the amiloride-sensitive sodium channel (TC 1.A.6) family.</text>
</comment>
<dbReference type="Gene3D" id="1.10.287.770">
    <property type="entry name" value="YojJ-like"/>
    <property type="match status" value="1"/>
</dbReference>
<feature type="region of interest" description="Disordered" evidence="12">
    <location>
        <begin position="758"/>
        <end position="794"/>
    </location>
</feature>
<evidence type="ECO:0000256" key="9">
    <source>
        <dbReference type="ARBA" id="ARBA00023201"/>
    </source>
</evidence>
<keyword evidence="4 11" id="KW-0812">Transmembrane</keyword>
<reference evidence="14" key="1">
    <citation type="submission" date="2022-06" db="EMBL/GenBank/DDBJ databases">
        <authorList>
            <person name="Berger JAMES D."/>
            <person name="Berger JAMES D."/>
        </authorList>
    </citation>
    <scope>NUCLEOTIDE SEQUENCE [LARGE SCALE GENOMIC DNA]</scope>
</reference>
<keyword evidence="3 11" id="KW-0894">Sodium channel</keyword>
<dbReference type="AlphaFoldDB" id="A0AA85KH66"/>
<evidence type="ECO:0000256" key="13">
    <source>
        <dbReference type="SAM" id="Phobius"/>
    </source>
</evidence>
<evidence type="ECO:0000256" key="5">
    <source>
        <dbReference type="ARBA" id="ARBA00022989"/>
    </source>
</evidence>
<accession>A0AA85KH66</accession>
<evidence type="ECO:0000256" key="8">
    <source>
        <dbReference type="ARBA" id="ARBA00023136"/>
    </source>
</evidence>
<keyword evidence="2 11" id="KW-0813">Transport</keyword>
<evidence type="ECO:0000256" key="1">
    <source>
        <dbReference type="ARBA" id="ARBA00004141"/>
    </source>
</evidence>
<keyword evidence="5 13" id="KW-1133">Transmembrane helix</keyword>